<reference evidence="2" key="1">
    <citation type="submission" date="2022-11" db="UniProtKB">
        <authorList>
            <consortium name="WormBaseParasite"/>
        </authorList>
    </citation>
    <scope>IDENTIFICATION</scope>
</reference>
<evidence type="ECO:0000313" key="2">
    <source>
        <dbReference type="WBParaSite" id="JU765_v2.g6212.t1"/>
    </source>
</evidence>
<evidence type="ECO:0000313" key="1">
    <source>
        <dbReference type="Proteomes" id="UP000887576"/>
    </source>
</evidence>
<protein>
    <submittedName>
        <fullName evidence="2">LIM zinc-binding domain-containing protein</fullName>
    </submittedName>
</protein>
<name>A0AC34RF89_9BILA</name>
<sequence>MKIKQLTHWAEDVGLQTMPWINKDWESICQLLSKLLSDDLIQKKCTEVEDVKFKISFNALLQIAEDILGIPQLIVEEDLSAKYPNIHLALLTYMLCMKQSLNGIDSKVIRDSIAPNLVFEANSTAEQLPFCEACGLYAFLIERIIVDKKVWHRRCFVCFQCNKQLFRGSYRSIDNGKYECVEHFANNILSRLSSPKKKASGLDSDVNNPFADDDESFAKALATANAVKPRVPPPRPPPPKSNRVSEIIHKQMQEQLNIDVETKKTEPEKPIPLPRHLKKDSPTPKKEDISDYPGFLNPFGTDDESQTDDSDYDDTLNPFADDDEPSQPSPQLSIKSNGRPTSNPPPPPKPPRTSLLPASTTESTVQHEIVTLPRAKKTYRAPPPPIPIKRKIEFTENKSYESLEDIVAELKEIQQEHEKLELQGRGMEKELLFALGKEAMEWKKNKKVEEWISVVEQKCSTIRREAVLIRIWLERFLNDIHADTEYQLRCVLEGCENGKERTPEEINKETELLEVLVDIMSLKNGIIESGVDPNSLLDSQSPKDSKHNRSKMKMMKKRLKKLKKKL</sequence>
<accession>A0AC34RF89</accession>
<proteinExistence type="predicted"/>
<organism evidence="1 2">
    <name type="scientific">Panagrolaimus sp. JU765</name>
    <dbReference type="NCBI Taxonomy" id="591449"/>
    <lineage>
        <taxon>Eukaryota</taxon>
        <taxon>Metazoa</taxon>
        <taxon>Ecdysozoa</taxon>
        <taxon>Nematoda</taxon>
        <taxon>Chromadorea</taxon>
        <taxon>Rhabditida</taxon>
        <taxon>Tylenchina</taxon>
        <taxon>Panagrolaimomorpha</taxon>
        <taxon>Panagrolaimoidea</taxon>
        <taxon>Panagrolaimidae</taxon>
        <taxon>Panagrolaimus</taxon>
    </lineage>
</organism>
<dbReference type="WBParaSite" id="JU765_v2.g6212.t1">
    <property type="protein sequence ID" value="JU765_v2.g6212.t1"/>
    <property type="gene ID" value="JU765_v2.g6212"/>
</dbReference>
<dbReference type="Proteomes" id="UP000887576">
    <property type="component" value="Unplaced"/>
</dbReference>